<dbReference type="EC" id="2.7.13.3" evidence="2"/>
<dbReference type="Gene3D" id="3.30.450.20">
    <property type="entry name" value="PAS domain"/>
    <property type="match status" value="1"/>
</dbReference>
<evidence type="ECO:0000256" key="5">
    <source>
        <dbReference type="ARBA" id="ARBA00022643"/>
    </source>
</evidence>
<dbReference type="NCBIfam" id="TIGR00229">
    <property type="entry name" value="sensory_box"/>
    <property type="match status" value="1"/>
</dbReference>
<dbReference type="InterPro" id="IPR011102">
    <property type="entry name" value="Sig_transdc_His_kinase_HWE"/>
</dbReference>
<evidence type="ECO:0000256" key="2">
    <source>
        <dbReference type="ARBA" id="ARBA00012438"/>
    </source>
</evidence>
<evidence type="ECO:0000259" key="12">
    <source>
        <dbReference type="PROSITE" id="PS50113"/>
    </source>
</evidence>
<evidence type="ECO:0000256" key="4">
    <source>
        <dbReference type="ARBA" id="ARBA00022630"/>
    </source>
</evidence>
<evidence type="ECO:0000256" key="9">
    <source>
        <dbReference type="ARBA" id="ARBA00022777"/>
    </source>
</evidence>
<dbReference type="SUPFAM" id="SSF55874">
    <property type="entry name" value="ATPase domain of HSP90 chaperone/DNA topoisomerase II/histidine kinase"/>
    <property type="match status" value="1"/>
</dbReference>
<keyword evidence="14" id="KW-1185">Reference proteome</keyword>
<name>A0ABS3M1A7_9PROT</name>
<accession>A0ABS3M1A7</accession>
<proteinExistence type="predicted"/>
<keyword evidence="7" id="KW-0677">Repeat</keyword>
<evidence type="ECO:0000313" key="14">
    <source>
        <dbReference type="Proteomes" id="UP000664771"/>
    </source>
</evidence>
<dbReference type="InterPro" id="IPR013656">
    <property type="entry name" value="PAS_4"/>
</dbReference>
<evidence type="ECO:0000256" key="3">
    <source>
        <dbReference type="ARBA" id="ARBA00022553"/>
    </source>
</evidence>
<reference evidence="13 14" key="1">
    <citation type="submission" date="2021-03" db="EMBL/GenBank/DDBJ databases">
        <title>The complete genome sequence of Acetobacter sacchari TBRC 11175.</title>
        <authorList>
            <person name="Charoenyingcharoen P."/>
            <person name="Yukphan P."/>
        </authorList>
    </citation>
    <scope>NUCLEOTIDE SEQUENCE [LARGE SCALE GENOMIC DNA]</scope>
    <source>
        <strain evidence="13 14">TBRC 11175</strain>
    </source>
</reference>
<dbReference type="PROSITE" id="PS50113">
    <property type="entry name" value="PAC"/>
    <property type="match status" value="1"/>
</dbReference>
<dbReference type="SUPFAM" id="SSF55785">
    <property type="entry name" value="PYP-like sensor domain (PAS domain)"/>
    <property type="match status" value="1"/>
</dbReference>
<dbReference type="Pfam" id="PF08448">
    <property type="entry name" value="PAS_4"/>
    <property type="match status" value="1"/>
</dbReference>
<gene>
    <name evidence="13" type="ORF">J2D73_19435</name>
</gene>
<dbReference type="InterPro" id="IPR000014">
    <property type="entry name" value="PAS"/>
</dbReference>
<comment type="caution">
    <text evidence="13">The sequence shown here is derived from an EMBL/GenBank/DDBJ whole genome shotgun (WGS) entry which is preliminary data.</text>
</comment>
<dbReference type="Gene3D" id="3.30.565.10">
    <property type="entry name" value="Histidine kinase-like ATPase, C-terminal domain"/>
    <property type="match status" value="1"/>
</dbReference>
<protein>
    <recommendedName>
        <fullName evidence="2">histidine kinase</fullName>
        <ecNumber evidence="2">2.7.13.3</ecNumber>
    </recommendedName>
</protein>
<sequence length="325" mass="34768">MLDATPDCIKMISACGRLLMMNKAGCLALGVAEDSGFGMPWIPLLPEDVHQSGLAALGRAANGENARFHGKSESAEGTKYWDNLLTPVMDSSGGVQFILCVSRDVTEKTILEWELEGAINREKLLSKEMRHRVKNLFSVVSGLIVIAEKEAAAEDAPEDATCILREKLEALSRATDAAFVDNKSMADTDTGLIGVQSLVNSVLRPYGSRCAVVGGDALLRSVMMTTLTLFLHELATNSVKYGALGSDSGQVTVRCAAENASLDLTWLEVGGPKISTSPKSEGFGSEMIDRIVRSAGGTINRTWHSEGLVVDLCLPSAIQLQHLNS</sequence>
<keyword evidence="6" id="KW-0808">Transferase</keyword>
<dbReference type="EMBL" id="JAFVMF010000037">
    <property type="protein sequence ID" value="MBO1361959.1"/>
    <property type="molecule type" value="Genomic_DNA"/>
</dbReference>
<dbReference type="InterPro" id="IPR035965">
    <property type="entry name" value="PAS-like_dom_sf"/>
</dbReference>
<feature type="domain" description="PAC" evidence="12">
    <location>
        <begin position="64"/>
        <end position="117"/>
    </location>
</feature>
<evidence type="ECO:0000256" key="6">
    <source>
        <dbReference type="ARBA" id="ARBA00022679"/>
    </source>
</evidence>
<dbReference type="InterPro" id="IPR000700">
    <property type="entry name" value="PAS-assoc_C"/>
</dbReference>
<keyword evidence="11" id="KW-0843">Virulence</keyword>
<keyword evidence="9" id="KW-0418">Kinase</keyword>
<evidence type="ECO:0000313" key="13">
    <source>
        <dbReference type="EMBL" id="MBO1361959.1"/>
    </source>
</evidence>
<dbReference type="PANTHER" id="PTHR41523:SF8">
    <property type="entry name" value="ETHYLENE RESPONSE SENSOR PROTEIN"/>
    <property type="match status" value="1"/>
</dbReference>
<evidence type="ECO:0000256" key="7">
    <source>
        <dbReference type="ARBA" id="ARBA00022737"/>
    </source>
</evidence>
<dbReference type="Pfam" id="PF07536">
    <property type="entry name" value="HWE_HK"/>
    <property type="match status" value="1"/>
</dbReference>
<evidence type="ECO:0000256" key="11">
    <source>
        <dbReference type="ARBA" id="ARBA00023026"/>
    </source>
</evidence>
<keyword evidence="10" id="KW-0067">ATP-binding</keyword>
<evidence type="ECO:0000256" key="10">
    <source>
        <dbReference type="ARBA" id="ARBA00022840"/>
    </source>
</evidence>
<evidence type="ECO:0000256" key="8">
    <source>
        <dbReference type="ARBA" id="ARBA00022741"/>
    </source>
</evidence>
<dbReference type="InterPro" id="IPR036890">
    <property type="entry name" value="HATPase_C_sf"/>
</dbReference>
<keyword evidence="8" id="KW-0547">Nucleotide-binding</keyword>
<keyword evidence="3" id="KW-0597">Phosphoprotein</keyword>
<keyword evidence="4" id="KW-0285">Flavoprotein</keyword>
<keyword evidence="5" id="KW-0288">FMN</keyword>
<comment type="catalytic activity">
    <reaction evidence="1">
        <text>ATP + protein L-histidine = ADP + protein N-phospho-L-histidine.</text>
        <dbReference type="EC" id="2.7.13.3"/>
    </reaction>
</comment>
<organism evidence="13 14">
    <name type="scientific">Acetobacter sacchari</name>
    <dbReference type="NCBI Taxonomy" id="2661687"/>
    <lineage>
        <taxon>Bacteria</taxon>
        <taxon>Pseudomonadati</taxon>
        <taxon>Pseudomonadota</taxon>
        <taxon>Alphaproteobacteria</taxon>
        <taxon>Acetobacterales</taxon>
        <taxon>Acetobacteraceae</taxon>
        <taxon>Acetobacter</taxon>
    </lineage>
</organism>
<dbReference type="PANTHER" id="PTHR41523">
    <property type="entry name" value="TWO-COMPONENT SYSTEM SENSOR PROTEIN"/>
    <property type="match status" value="1"/>
</dbReference>
<evidence type="ECO:0000256" key="1">
    <source>
        <dbReference type="ARBA" id="ARBA00000085"/>
    </source>
</evidence>
<dbReference type="Proteomes" id="UP000664771">
    <property type="component" value="Unassembled WGS sequence"/>
</dbReference>
<dbReference type="SMART" id="SM00911">
    <property type="entry name" value="HWE_HK"/>
    <property type="match status" value="1"/>
</dbReference>